<organism evidence="2">
    <name type="scientific">marine sediment metagenome</name>
    <dbReference type="NCBI Taxonomy" id="412755"/>
    <lineage>
        <taxon>unclassified sequences</taxon>
        <taxon>metagenomes</taxon>
        <taxon>ecological metagenomes</taxon>
    </lineage>
</organism>
<evidence type="ECO:0000313" key="2">
    <source>
        <dbReference type="EMBL" id="KKL63755.1"/>
    </source>
</evidence>
<protein>
    <submittedName>
        <fullName evidence="2">Uncharacterized protein</fullName>
    </submittedName>
</protein>
<comment type="caution">
    <text evidence="2">The sequence shown here is derived from an EMBL/GenBank/DDBJ whole genome shotgun (WGS) entry which is preliminary data.</text>
</comment>
<name>A0A0F9G2K0_9ZZZZ</name>
<sequence>SSCQAVAGLARMSEKPQEDAGSKPSWSVWLATLSSYLTVVRVWGRVGK</sequence>
<reference evidence="2" key="1">
    <citation type="journal article" date="2015" name="Nature">
        <title>Complex archaea that bridge the gap between prokaryotes and eukaryotes.</title>
        <authorList>
            <person name="Spang A."/>
            <person name="Saw J.H."/>
            <person name="Jorgensen S.L."/>
            <person name="Zaremba-Niedzwiedzka K."/>
            <person name="Martijn J."/>
            <person name="Lind A.E."/>
            <person name="van Eijk R."/>
            <person name="Schleper C."/>
            <person name="Guy L."/>
            <person name="Ettema T.J."/>
        </authorList>
    </citation>
    <scope>NUCLEOTIDE SEQUENCE</scope>
</reference>
<feature type="compositionally biased region" description="Basic and acidic residues" evidence="1">
    <location>
        <begin position="12"/>
        <end position="21"/>
    </location>
</feature>
<evidence type="ECO:0000256" key="1">
    <source>
        <dbReference type="SAM" id="MobiDB-lite"/>
    </source>
</evidence>
<proteinExistence type="predicted"/>
<accession>A0A0F9G2K0</accession>
<feature type="region of interest" description="Disordered" evidence="1">
    <location>
        <begin position="1"/>
        <end position="23"/>
    </location>
</feature>
<feature type="non-terminal residue" evidence="2">
    <location>
        <position position="1"/>
    </location>
</feature>
<dbReference type="EMBL" id="LAZR01028056">
    <property type="protein sequence ID" value="KKL63755.1"/>
    <property type="molecule type" value="Genomic_DNA"/>
</dbReference>
<dbReference type="AlphaFoldDB" id="A0A0F9G2K0"/>
<gene>
    <name evidence="2" type="ORF">LCGC14_2171890</name>
</gene>